<comment type="caution">
    <text evidence="1">The sequence shown here is derived from an EMBL/GenBank/DDBJ whole genome shotgun (WGS) entry which is preliminary data.</text>
</comment>
<dbReference type="Proteomes" id="UP001285855">
    <property type="component" value="Unassembled WGS sequence"/>
</dbReference>
<organism evidence="1 2">
    <name type="scientific">Winogradskyella aquimaris</name>
    <dbReference type="NCBI Taxonomy" id="864074"/>
    <lineage>
        <taxon>Bacteria</taxon>
        <taxon>Pseudomonadati</taxon>
        <taxon>Bacteroidota</taxon>
        <taxon>Flavobacteriia</taxon>
        <taxon>Flavobacteriales</taxon>
        <taxon>Flavobacteriaceae</taxon>
        <taxon>Winogradskyella</taxon>
    </lineage>
</organism>
<keyword evidence="2" id="KW-1185">Reference proteome</keyword>
<dbReference type="RefSeq" id="WP_320555002.1">
    <property type="nucleotide sequence ID" value="NZ_JAXDAE010000003.1"/>
</dbReference>
<reference evidence="1 2" key="1">
    <citation type="submission" date="2023-11" db="EMBL/GenBank/DDBJ databases">
        <title>Winogradskyella pelagius sp. nov., isolated from coastal sediment.</title>
        <authorList>
            <person name="Li F."/>
        </authorList>
    </citation>
    <scope>NUCLEOTIDE SEQUENCE [LARGE SCALE GENOMIC DNA]</scope>
    <source>
        <strain evidence="1 2">KCTC 23502</strain>
    </source>
</reference>
<dbReference type="EMBL" id="JAXDAE010000003">
    <property type="protein sequence ID" value="MDY2586631.1"/>
    <property type="molecule type" value="Genomic_DNA"/>
</dbReference>
<sequence length="177" mass="19899">MKLFITSAFVLFTVLLTAQDWEKYKSEDLAFITEFPGKPQRTVQQIQTAVGELDMHLVGYGSSQTGDNAYYAVVRSDYPKEQFTDMTDEKIKSILDGAVNGAVNNVQGTLESDENINLNGYPGRKIKINAPGMELFMNAYLVDNVMYVNQVIAEEGKVNTKNLNYFLDSFDIINVKQ</sequence>
<proteinExistence type="predicted"/>
<protein>
    <submittedName>
        <fullName evidence="1">Uncharacterized protein</fullName>
    </submittedName>
</protein>
<gene>
    <name evidence="1" type="ORF">SNF14_04735</name>
</gene>
<name>A0ABU5EKX8_9FLAO</name>
<evidence type="ECO:0000313" key="2">
    <source>
        <dbReference type="Proteomes" id="UP001285855"/>
    </source>
</evidence>
<accession>A0ABU5EKX8</accession>
<evidence type="ECO:0000313" key="1">
    <source>
        <dbReference type="EMBL" id="MDY2586631.1"/>
    </source>
</evidence>